<keyword evidence="7 10" id="KW-1133">Transmembrane helix</keyword>
<dbReference type="GO" id="GO:0016887">
    <property type="term" value="F:ATP hydrolysis activity"/>
    <property type="evidence" value="ECO:0007669"/>
    <property type="project" value="InterPro"/>
</dbReference>
<evidence type="ECO:0000256" key="9">
    <source>
        <dbReference type="SAM" id="MobiDB-lite"/>
    </source>
</evidence>
<keyword evidence="15" id="KW-1185">Reference proteome</keyword>
<evidence type="ECO:0000256" key="8">
    <source>
        <dbReference type="ARBA" id="ARBA00023136"/>
    </source>
</evidence>
<dbReference type="OrthoDB" id="6500128at2759"/>
<feature type="chain" id="PRO_5006621565" evidence="11">
    <location>
        <begin position="19"/>
        <end position="831"/>
    </location>
</feature>
<evidence type="ECO:0000256" key="5">
    <source>
        <dbReference type="ARBA" id="ARBA00022741"/>
    </source>
</evidence>
<evidence type="ECO:0000259" key="13">
    <source>
        <dbReference type="PROSITE" id="PS50929"/>
    </source>
</evidence>
<dbReference type="InterPro" id="IPR003439">
    <property type="entry name" value="ABC_transporter-like_ATP-bd"/>
</dbReference>
<dbReference type="SUPFAM" id="SSF52540">
    <property type="entry name" value="P-loop containing nucleoside triphosphate hydrolases"/>
    <property type="match status" value="1"/>
</dbReference>
<comment type="subcellular location">
    <subcellularLocation>
        <location evidence="1">Cell membrane</location>
        <topology evidence="1">Multi-pass membrane protein</topology>
    </subcellularLocation>
</comment>
<keyword evidence="4 10" id="KW-0812">Transmembrane</keyword>
<dbReference type="InterPro" id="IPR036640">
    <property type="entry name" value="ABC1_TM_sf"/>
</dbReference>
<gene>
    <name evidence="14" type="ORF">BSAL_62220</name>
</gene>
<reference evidence="15" key="1">
    <citation type="submission" date="2015-09" db="EMBL/GenBank/DDBJ databases">
        <authorList>
            <consortium name="Pathogen Informatics"/>
        </authorList>
    </citation>
    <scope>NUCLEOTIDE SEQUENCE [LARGE SCALE GENOMIC DNA]</scope>
    <source>
        <strain evidence="15">Lake Konstanz</strain>
    </source>
</reference>
<proteinExistence type="predicted"/>
<dbReference type="FunFam" id="3.40.50.300:FF:000299">
    <property type="entry name" value="ABC transporter ATP-binding protein/permease"/>
    <property type="match status" value="1"/>
</dbReference>
<dbReference type="Pfam" id="PF00005">
    <property type="entry name" value="ABC_tran"/>
    <property type="match status" value="1"/>
</dbReference>
<feature type="region of interest" description="Disordered" evidence="9">
    <location>
        <begin position="89"/>
        <end position="125"/>
    </location>
</feature>
<feature type="signal peptide" evidence="11">
    <location>
        <begin position="1"/>
        <end position="18"/>
    </location>
</feature>
<dbReference type="PROSITE" id="PS50893">
    <property type="entry name" value="ABC_TRANSPORTER_2"/>
    <property type="match status" value="1"/>
</dbReference>
<keyword evidence="3" id="KW-1003">Cell membrane</keyword>
<evidence type="ECO:0000259" key="12">
    <source>
        <dbReference type="PROSITE" id="PS50893"/>
    </source>
</evidence>
<keyword evidence="8 10" id="KW-0472">Membrane</keyword>
<keyword evidence="6" id="KW-0067">ATP-binding</keyword>
<keyword evidence="5" id="KW-0547">Nucleotide-binding</keyword>
<dbReference type="InterPro" id="IPR011527">
    <property type="entry name" value="ABC1_TM_dom"/>
</dbReference>
<dbReference type="OMA" id="VFHIIPI"/>
<keyword evidence="2" id="KW-0813">Transport</keyword>
<dbReference type="EMBL" id="CYKH01000316">
    <property type="protein sequence ID" value="CUF40352.1"/>
    <property type="molecule type" value="Genomic_DNA"/>
</dbReference>
<dbReference type="CDD" id="cd18582">
    <property type="entry name" value="ABC_6TM_ATM1_ABCB7"/>
    <property type="match status" value="1"/>
</dbReference>
<name>A0A0S4IRM6_BODSA</name>
<dbReference type="PROSITE" id="PS50929">
    <property type="entry name" value="ABC_TM1F"/>
    <property type="match status" value="1"/>
</dbReference>
<dbReference type="GO" id="GO:0005524">
    <property type="term" value="F:ATP binding"/>
    <property type="evidence" value="ECO:0007669"/>
    <property type="project" value="UniProtKB-KW"/>
</dbReference>
<dbReference type="VEuPathDB" id="TriTrypDB:BSAL_62220"/>
<dbReference type="SUPFAM" id="SSF90123">
    <property type="entry name" value="ABC transporter transmembrane region"/>
    <property type="match status" value="1"/>
</dbReference>
<evidence type="ECO:0000256" key="3">
    <source>
        <dbReference type="ARBA" id="ARBA00022475"/>
    </source>
</evidence>
<dbReference type="AlphaFoldDB" id="A0A0S4IRM6"/>
<accession>A0A0S4IRM6</accession>
<dbReference type="PANTHER" id="PTHR24221:SF503">
    <property type="entry name" value="MITOCHONDRIAL POTASSIUM CHANNEL ATP-BINDING SUBUNIT"/>
    <property type="match status" value="1"/>
</dbReference>
<dbReference type="InterPro" id="IPR039421">
    <property type="entry name" value="Type_1_exporter"/>
</dbReference>
<dbReference type="PROSITE" id="PS51257">
    <property type="entry name" value="PROKAR_LIPOPROTEIN"/>
    <property type="match status" value="1"/>
</dbReference>
<feature type="transmembrane region" description="Helical" evidence="10">
    <location>
        <begin position="344"/>
        <end position="366"/>
    </location>
</feature>
<dbReference type="PROSITE" id="PS00211">
    <property type="entry name" value="ABC_TRANSPORTER_1"/>
    <property type="match status" value="1"/>
</dbReference>
<dbReference type="Pfam" id="PF00664">
    <property type="entry name" value="ABC_membrane"/>
    <property type="match status" value="1"/>
</dbReference>
<dbReference type="InterPro" id="IPR027417">
    <property type="entry name" value="P-loop_NTPase"/>
</dbReference>
<dbReference type="GO" id="GO:0005886">
    <property type="term" value="C:plasma membrane"/>
    <property type="evidence" value="ECO:0007669"/>
    <property type="project" value="UniProtKB-SubCell"/>
</dbReference>
<sequence>MMLLRARLASASTTSVSAASAVSVAATMMMASGACRGRTAWEQQQQHSYIRRCTMSVDGSTCAFTSSSFALQTSRRAFYSSIVHHEQAKTAQQPTNEASAEKPQPSAKPPPQASGAPAPPADSVPKVEMGRVVRKVLQHLWPKDNWKLRALVLASVSCMIVAKATRVAVPFWFRSIVDALAPCAVVTAASAAAAGTAAATTTTAAGAASGVAVAATAASATTAAAAVTAAPMVLGPFTIGIFSLVLAYGITRITTAFTDELKTALFAPVGAQATTKVSMEMFQKVHQLDLNFHLNRQTGVLSKDMDRGARAFWSLSYAVLFMIIPTIFEMSLVCTALQTQAGTYFVVTALVAVVSYVWWTYAVTAWRAKYRDKYNKLESRVGGLMVDTLLNYETIKYFGREDHEYKRMREETIVMNNTLGKLDQTMAVMNFGQQFIFAVAATSSLYFATTGVLVGTMTVGDLVLVDALLLQLYSPLSWLGMLYRELQMSSQNMEAMLRLMDQPNRVRDPPQLLLPAATATEVAPPPSTEFMLGDGTIEFKNVSFAYESSAPTTVAASSPPKDGVASTAPAATIVSDEPPKVLNNLSLTIRGGSCVAFVGPSGCGKSTIFRLLFRFFDPISGSVTIDGQDLRSLRMASFRSNIGVIPQDTVLFHDTVMNNLRYGNLEATDDMCIAAAKAANVHDSIMRMSDGYQTLVGERGLKLSGGEKQRVSIARAFLYDPPILLADEATSALDSRTETSVMQTLRLERGALMQSTTTGSRSQHTTKKRTIVMIAHRLTTIRDADVIMVLDGKGGLAEQGTHNELLAKGPSGLYYSLWHQQQKAGEHIAPL</sequence>
<organism evidence="14 15">
    <name type="scientific">Bodo saltans</name>
    <name type="common">Flagellated protozoan</name>
    <dbReference type="NCBI Taxonomy" id="75058"/>
    <lineage>
        <taxon>Eukaryota</taxon>
        <taxon>Discoba</taxon>
        <taxon>Euglenozoa</taxon>
        <taxon>Kinetoplastea</taxon>
        <taxon>Metakinetoplastina</taxon>
        <taxon>Eubodonida</taxon>
        <taxon>Bodonidae</taxon>
        <taxon>Bodo</taxon>
    </lineage>
</organism>
<dbReference type="GO" id="GO:0140359">
    <property type="term" value="F:ABC-type transporter activity"/>
    <property type="evidence" value="ECO:0007669"/>
    <property type="project" value="InterPro"/>
</dbReference>
<dbReference type="SMART" id="SM00382">
    <property type="entry name" value="AAA"/>
    <property type="match status" value="1"/>
</dbReference>
<feature type="transmembrane region" description="Helical" evidence="10">
    <location>
        <begin position="435"/>
        <end position="456"/>
    </location>
</feature>
<evidence type="ECO:0000313" key="15">
    <source>
        <dbReference type="Proteomes" id="UP000051952"/>
    </source>
</evidence>
<evidence type="ECO:0000256" key="2">
    <source>
        <dbReference type="ARBA" id="ARBA00022448"/>
    </source>
</evidence>
<evidence type="ECO:0000256" key="7">
    <source>
        <dbReference type="ARBA" id="ARBA00022989"/>
    </source>
</evidence>
<dbReference type="InterPro" id="IPR003593">
    <property type="entry name" value="AAA+_ATPase"/>
</dbReference>
<dbReference type="InterPro" id="IPR017871">
    <property type="entry name" value="ABC_transporter-like_CS"/>
</dbReference>
<evidence type="ECO:0000256" key="11">
    <source>
        <dbReference type="SAM" id="SignalP"/>
    </source>
</evidence>
<evidence type="ECO:0000256" key="10">
    <source>
        <dbReference type="SAM" id="Phobius"/>
    </source>
</evidence>
<dbReference type="Gene3D" id="3.40.50.300">
    <property type="entry name" value="P-loop containing nucleotide triphosphate hydrolases"/>
    <property type="match status" value="1"/>
</dbReference>
<evidence type="ECO:0000256" key="1">
    <source>
        <dbReference type="ARBA" id="ARBA00004651"/>
    </source>
</evidence>
<dbReference type="PANTHER" id="PTHR24221">
    <property type="entry name" value="ATP-BINDING CASSETTE SUB-FAMILY B"/>
    <property type="match status" value="1"/>
</dbReference>
<evidence type="ECO:0000256" key="6">
    <source>
        <dbReference type="ARBA" id="ARBA00022840"/>
    </source>
</evidence>
<feature type="compositionally biased region" description="Pro residues" evidence="9">
    <location>
        <begin position="106"/>
        <end position="122"/>
    </location>
</feature>
<protein>
    <submittedName>
        <fullName evidence="14">ABC transporter, putative</fullName>
    </submittedName>
</protein>
<dbReference type="Gene3D" id="1.20.1560.10">
    <property type="entry name" value="ABC transporter type 1, transmembrane domain"/>
    <property type="match status" value="1"/>
</dbReference>
<feature type="domain" description="ABC transmembrane type-1" evidence="13">
    <location>
        <begin position="153"/>
        <end position="488"/>
    </location>
</feature>
<evidence type="ECO:0000313" key="14">
    <source>
        <dbReference type="EMBL" id="CUF40352.1"/>
    </source>
</evidence>
<dbReference type="Proteomes" id="UP000051952">
    <property type="component" value="Unassembled WGS sequence"/>
</dbReference>
<feature type="domain" description="ABC transporter" evidence="12">
    <location>
        <begin position="537"/>
        <end position="818"/>
    </location>
</feature>
<evidence type="ECO:0000256" key="4">
    <source>
        <dbReference type="ARBA" id="ARBA00022692"/>
    </source>
</evidence>
<feature type="transmembrane region" description="Helical" evidence="10">
    <location>
        <begin position="311"/>
        <end position="338"/>
    </location>
</feature>
<feature type="transmembrane region" description="Helical" evidence="10">
    <location>
        <begin position="229"/>
        <end position="250"/>
    </location>
</feature>
<keyword evidence="11" id="KW-0732">Signal</keyword>